<dbReference type="STRING" id="1817814.A2V81_02790"/>
<dbReference type="Gene3D" id="2.30.130.30">
    <property type="entry name" value="Hypothetical protein"/>
    <property type="match status" value="1"/>
</dbReference>
<reference evidence="1 2" key="1">
    <citation type="journal article" date="2016" name="Nat. Commun.">
        <title>Thousands of microbial genomes shed light on interconnected biogeochemical processes in an aquifer system.</title>
        <authorList>
            <person name="Anantharaman K."/>
            <person name="Brown C.T."/>
            <person name="Hug L.A."/>
            <person name="Sharon I."/>
            <person name="Castelle C.J."/>
            <person name="Probst A.J."/>
            <person name="Thomas B.C."/>
            <person name="Singh A."/>
            <person name="Wilkins M.J."/>
            <person name="Karaoz U."/>
            <person name="Brodie E.L."/>
            <person name="Williams K.H."/>
            <person name="Hubbard S.S."/>
            <person name="Banfield J.F."/>
        </authorList>
    </citation>
    <scope>NUCLEOTIDE SEQUENCE [LARGE SCALE GENOMIC DNA]</scope>
</reference>
<comment type="caution">
    <text evidence="1">The sequence shown here is derived from an EMBL/GenBank/DDBJ whole genome shotgun (WGS) entry which is preliminary data.</text>
</comment>
<protein>
    <recommendedName>
        <fullName evidence="3">ASCH domain-containing protein</fullName>
    </recommendedName>
</protein>
<dbReference type="InterPro" id="IPR015947">
    <property type="entry name" value="PUA-like_sf"/>
</dbReference>
<evidence type="ECO:0008006" key="3">
    <source>
        <dbReference type="Google" id="ProtNLM"/>
    </source>
</evidence>
<organism evidence="1 2">
    <name type="scientific">Candidatus Abawacabacteria bacterium RBG_16_42_10</name>
    <dbReference type="NCBI Taxonomy" id="1817814"/>
    <lineage>
        <taxon>Bacteria</taxon>
        <taxon>Candidatus Abawacaibacteriota</taxon>
    </lineage>
</organism>
<dbReference type="SUPFAM" id="SSF88697">
    <property type="entry name" value="PUA domain-like"/>
    <property type="match status" value="1"/>
</dbReference>
<dbReference type="EMBL" id="MEWR01000011">
    <property type="protein sequence ID" value="OGC82055.1"/>
    <property type="molecule type" value="Genomic_DNA"/>
</dbReference>
<sequence length="144" mass="16675">MEHIAILRKSSGLLDRIVSGEKTIESRWYDAKCAPWDRIQAREKIYFKNSGDPVNVQAQVVKVLQFSDLNEVKIKSILGKYSEQIGIPGNKQRSFFQKVKNKKYCILIFLEKVIEIEPFHINKAGFGMMSAWLCVPDVRQIMLR</sequence>
<dbReference type="AlphaFoldDB" id="A0A1F4XK21"/>
<proteinExistence type="predicted"/>
<gene>
    <name evidence="1" type="ORF">A2V81_02790</name>
</gene>
<name>A0A1F4XK21_9BACT</name>
<accession>A0A1F4XK21</accession>
<dbReference type="Proteomes" id="UP000177614">
    <property type="component" value="Unassembled WGS sequence"/>
</dbReference>
<evidence type="ECO:0000313" key="2">
    <source>
        <dbReference type="Proteomes" id="UP000177614"/>
    </source>
</evidence>
<evidence type="ECO:0000313" key="1">
    <source>
        <dbReference type="EMBL" id="OGC82055.1"/>
    </source>
</evidence>